<dbReference type="InterPro" id="IPR012337">
    <property type="entry name" value="RNaseH-like_sf"/>
</dbReference>
<protein>
    <submittedName>
        <fullName evidence="3">Piwi domain-containing protein</fullName>
    </submittedName>
</protein>
<reference evidence="3" key="1">
    <citation type="submission" date="2022-11" db="UniProtKB">
        <authorList>
            <consortium name="WormBaseParasite"/>
        </authorList>
    </citation>
    <scope>IDENTIFICATION</scope>
</reference>
<name>A0A914RLM1_PAREQ</name>
<dbReference type="GO" id="GO:0003676">
    <property type="term" value="F:nucleic acid binding"/>
    <property type="evidence" value="ECO:0007669"/>
    <property type="project" value="InterPro"/>
</dbReference>
<dbReference type="PROSITE" id="PS50822">
    <property type="entry name" value="PIWI"/>
    <property type="match status" value="1"/>
</dbReference>
<dbReference type="InterPro" id="IPR036397">
    <property type="entry name" value="RNaseH_sf"/>
</dbReference>
<dbReference type="Pfam" id="PF02171">
    <property type="entry name" value="Piwi"/>
    <property type="match status" value="1"/>
</dbReference>
<accession>A0A914RLM1</accession>
<dbReference type="AlphaFoldDB" id="A0A914RLM1"/>
<dbReference type="Proteomes" id="UP000887564">
    <property type="component" value="Unplaced"/>
</dbReference>
<keyword evidence="2" id="KW-1185">Reference proteome</keyword>
<dbReference type="SUPFAM" id="SSF53098">
    <property type="entry name" value="Ribonuclease H-like"/>
    <property type="match status" value="1"/>
</dbReference>
<evidence type="ECO:0000259" key="1">
    <source>
        <dbReference type="PROSITE" id="PS50822"/>
    </source>
</evidence>
<sequence>MRKVPGTSRPCLYHVLWDDNKMSSDELETLIYQLCHTYARCTRAVSVPAPIYYAHLAIQRARYHCADREFERLYPLLFDHTSPILSMASQNRQADFVNPLVLHTLCLTSLNFDQVAAFCFLKWDCLVVSAKG</sequence>
<dbReference type="WBParaSite" id="PEQ_0000570201-mRNA-1">
    <property type="protein sequence ID" value="PEQ_0000570201-mRNA-1"/>
    <property type="gene ID" value="PEQ_0000570201"/>
</dbReference>
<evidence type="ECO:0000313" key="3">
    <source>
        <dbReference type="WBParaSite" id="PEQ_0000570201-mRNA-1"/>
    </source>
</evidence>
<evidence type="ECO:0000313" key="2">
    <source>
        <dbReference type="Proteomes" id="UP000887564"/>
    </source>
</evidence>
<dbReference type="PANTHER" id="PTHR22891">
    <property type="entry name" value="EUKARYOTIC TRANSLATION INITIATION FACTOR 2C"/>
    <property type="match status" value="1"/>
</dbReference>
<dbReference type="Gene3D" id="3.30.420.10">
    <property type="entry name" value="Ribonuclease H-like superfamily/Ribonuclease H"/>
    <property type="match status" value="1"/>
</dbReference>
<feature type="domain" description="Piwi" evidence="1">
    <location>
        <begin position="1"/>
        <end position="66"/>
    </location>
</feature>
<organism evidence="2 3">
    <name type="scientific">Parascaris equorum</name>
    <name type="common">Equine roundworm</name>
    <dbReference type="NCBI Taxonomy" id="6256"/>
    <lineage>
        <taxon>Eukaryota</taxon>
        <taxon>Metazoa</taxon>
        <taxon>Ecdysozoa</taxon>
        <taxon>Nematoda</taxon>
        <taxon>Chromadorea</taxon>
        <taxon>Rhabditida</taxon>
        <taxon>Spirurina</taxon>
        <taxon>Ascaridomorpha</taxon>
        <taxon>Ascaridoidea</taxon>
        <taxon>Ascarididae</taxon>
        <taxon>Parascaris</taxon>
    </lineage>
</organism>
<dbReference type="InterPro" id="IPR003165">
    <property type="entry name" value="Piwi"/>
</dbReference>
<proteinExistence type="predicted"/>